<dbReference type="AlphaFoldDB" id="A0A1S2VFB4"/>
<evidence type="ECO:0000313" key="1">
    <source>
        <dbReference type="EMBL" id="OIN57402.1"/>
    </source>
</evidence>
<organism evidence="1 2">
    <name type="scientific">Arsenicibacter rosenii</name>
    <dbReference type="NCBI Taxonomy" id="1750698"/>
    <lineage>
        <taxon>Bacteria</taxon>
        <taxon>Pseudomonadati</taxon>
        <taxon>Bacteroidota</taxon>
        <taxon>Cytophagia</taxon>
        <taxon>Cytophagales</taxon>
        <taxon>Spirosomataceae</taxon>
        <taxon>Arsenicibacter</taxon>
    </lineage>
</organism>
<proteinExistence type="predicted"/>
<reference evidence="1 2" key="1">
    <citation type="submission" date="2016-10" db="EMBL/GenBank/DDBJ databases">
        <title>Arsenicibacter rosenii gen. nov., sp. nov., an efficient arsenic-methylating bacterium isolated from an arsenic-contaminated paddy soil.</title>
        <authorList>
            <person name="Huang K."/>
        </authorList>
    </citation>
    <scope>NUCLEOTIDE SEQUENCE [LARGE SCALE GENOMIC DNA]</scope>
    <source>
        <strain evidence="1 2">SM-1</strain>
    </source>
</reference>
<sequence length="173" mass="19689">MNNTTELWTRGQLDKEIARIELLLNDPCFRRDATFDDATQSNFINLIFLEDALLRQAERAGKRIDFMDEVGTNGRIEDITSLITIMSRHIYEFNKKDGGGGTLSDGKIISPHINHFYGAGVGYFPNGLFFSCIHEDDLAFFVGSSRIFFSRHLVRAFEEAKSYLQSVILLNRA</sequence>
<evidence type="ECO:0000313" key="2">
    <source>
        <dbReference type="Proteomes" id="UP000181790"/>
    </source>
</evidence>
<dbReference type="Proteomes" id="UP000181790">
    <property type="component" value="Unassembled WGS sequence"/>
</dbReference>
<dbReference type="EMBL" id="MORL01000012">
    <property type="protein sequence ID" value="OIN57402.1"/>
    <property type="molecule type" value="Genomic_DNA"/>
</dbReference>
<gene>
    <name evidence="1" type="ORF">BLX24_19400</name>
</gene>
<accession>A0A1S2VFB4</accession>
<protein>
    <submittedName>
        <fullName evidence="1">Uncharacterized protein</fullName>
    </submittedName>
</protein>
<name>A0A1S2VFB4_9BACT</name>
<comment type="caution">
    <text evidence="1">The sequence shown here is derived from an EMBL/GenBank/DDBJ whole genome shotgun (WGS) entry which is preliminary data.</text>
</comment>
<dbReference type="OrthoDB" id="956190at2"/>
<dbReference type="RefSeq" id="WP_071504862.1">
    <property type="nucleotide sequence ID" value="NZ_MORL01000012.1"/>
</dbReference>
<keyword evidence="2" id="KW-1185">Reference proteome</keyword>